<sequence length="55" mass="5885">MQRFAEAHSLLLLIGSLNPQEATAIDHSLQVHSAAATKKARAAVQQKSESSVMPD</sequence>
<accession>A0ABS5ZMT7</accession>
<proteinExistence type="predicted"/>
<protein>
    <submittedName>
        <fullName evidence="1">Uncharacterized protein</fullName>
    </submittedName>
</protein>
<reference evidence="1 2" key="1">
    <citation type="journal article" date="2021" name="ISME J.">
        <title>Genomic evolution of the class Acidithiobacillia: deep-branching Proteobacteria living in extreme acidic conditions.</title>
        <authorList>
            <person name="Moya-Beltran A."/>
            <person name="Beard S."/>
            <person name="Rojas-Villalobos C."/>
            <person name="Issotta F."/>
            <person name="Gallardo Y."/>
            <person name="Ulloa R."/>
            <person name="Giaveno A."/>
            <person name="Degli Esposti M."/>
            <person name="Johnson D.B."/>
            <person name="Quatrini R."/>
        </authorList>
    </citation>
    <scope>NUCLEOTIDE SEQUENCE [LARGE SCALE GENOMIC DNA]</scope>
    <source>
        <strain evidence="1 2">ATCC 19703</strain>
    </source>
</reference>
<evidence type="ECO:0000313" key="2">
    <source>
        <dbReference type="Proteomes" id="UP001197028"/>
    </source>
</evidence>
<dbReference type="EMBL" id="JABELD010000023">
    <property type="protein sequence ID" value="MBU2737932.1"/>
    <property type="molecule type" value="Genomic_DNA"/>
</dbReference>
<dbReference type="RefSeq" id="WP_215862953.1">
    <property type="nucleotide sequence ID" value="NZ_JABELD010000023.1"/>
</dbReference>
<gene>
    <name evidence="1" type="ORF">HJG40_03750</name>
</gene>
<organism evidence="1 2">
    <name type="scientific">Acidithiobacillus concretivorus</name>
    <dbReference type="NCBI Taxonomy" id="3063952"/>
    <lineage>
        <taxon>Bacteria</taxon>
        <taxon>Pseudomonadati</taxon>
        <taxon>Pseudomonadota</taxon>
        <taxon>Acidithiobacillia</taxon>
        <taxon>Acidithiobacillales</taxon>
        <taxon>Acidithiobacillaceae</taxon>
        <taxon>Acidithiobacillus</taxon>
    </lineage>
</organism>
<dbReference type="Proteomes" id="UP001197028">
    <property type="component" value="Unassembled WGS sequence"/>
</dbReference>
<evidence type="ECO:0000313" key="1">
    <source>
        <dbReference type="EMBL" id="MBU2737932.1"/>
    </source>
</evidence>
<keyword evidence="2" id="KW-1185">Reference proteome</keyword>
<name>A0ABS5ZMT7_9PROT</name>
<comment type="caution">
    <text evidence="1">The sequence shown here is derived from an EMBL/GenBank/DDBJ whole genome shotgun (WGS) entry which is preliminary data.</text>
</comment>